<sequence>MAQDKNLEVYTGLFFLLSMLLLGIDIVTLGNVSLTKLGFDFFTPFSNRILNMGFYSGGRYYLVRLFIVILVLFSVFGGKPKKRLKDNVNIQSLILKAAICCIVFIFSYMLYHVGMNAGIFSFYTIISLVTYFLMIYYFGEIMTTINSSFGKDRFGKEGRKFQQTQELMENEFSVNLKTDDGWINVVNPFRATLVIGTPGSGKSFAILQPAIEQHIEKGFAMCVYDYKFPTLSVFTYNCLELYKKNYKVEPEFCVINFDDPRKSHRCNPLQPELLIDSVDAVEAAQVLMIALNRSWNSKQGDFFVESPINYVACLIWALRCTEDGKFCSLPHLIELLSRSYEKQFEFLSSIEDGTISNMAAPFISAYQNQATDQLEGQIASARLGLSRMTSPIVYWVMTTDKDEEGNEIDGINLKINDPKRPKILCIGNNPEREKIYSVCISLFTTKIMKVINKKHQNKTALVLDELTTMSFPKGTLDNIIATGRSNEIATWLGFQDITQAVRDFSKENAESIVNTMGNIFAGQVSGETAQRLARMFGKIKVKKESQSISDSGTSISYSEQMEELIPESEISTLSQGVFCGKIADNFTEKIDQKFFYSTIHVDPVKTKKLESGELPDLTIFLDAQNQPLSDKDINQVLLDNFNQVKSDIDQLLERTLTES</sequence>
<feature type="domain" description="TraD/TraG TraM recognition site" evidence="7">
    <location>
        <begin position="460"/>
        <end position="574"/>
    </location>
</feature>
<feature type="transmembrane region" description="Helical" evidence="6">
    <location>
        <begin position="117"/>
        <end position="138"/>
    </location>
</feature>
<dbReference type="RefSeq" id="WP_139423930.1">
    <property type="nucleotide sequence ID" value="NZ_JACXXP010000040.1"/>
</dbReference>
<evidence type="ECO:0000256" key="2">
    <source>
        <dbReference type="ARBA" id="ARBA00022475"/>
    </source>
</evidence>
<reference evidence="9" key="1">
    <citation type="submission" date="2023-07" db="EMBL/GenBank/DDBJ databases">
        <title>Description of novel Chryseobacterium sp. strain C-2.</title>
        <authorList>
            <person name="Saticioglu I.B."/>
        </authorList>
    </citation>
    <scope>NUCLEOTIDE SEQUENCE [LARGE SCALE GENOMIC DNA]</scope>
    <source>
        <strain evidence="9">C-2</strain>
    </source>
</reference>
<dbReference type="InterPro" id="IPR032689">
    <property type="entry name" value="TraG-D_C"/>
</dbReference>
<name>A0ABR8M867_9FLAO</name>
<dbReference type="SUPFAM" id="SSF52540">
    <property type="entry name" value="P-loop containing nucleoside triphosphate hydrolases"/>
    <property type="match status" value="1"/>
</dbReference>
<accession>A0ABR8M867</accession>
<comment type="caution">
    <text evidence="8">The sequence shown here is derived from an EMBL/GenBank/DDBJ whole genome shotgun (WGS) entry which is preliminary data.</text>
</comment>
<evidence type="ECO:0000313" key="9">
    <source>
        <dbReference type="Proteomes" id="UP000603715"/>
    </source>
</evidence>
<keyword evidence="9" id="KW-1185">Reference proteome</keyword>
<dbReference type="CDD" id="cd01127">
    <property type="entry name" value="TrwB_TraG_TraD_VirD4"/>
    <property type="match status" value="1"/>
</dbReference>
<keyword evidence="2" id="KW-1003">Cell membrane</keyword>
<keyword evidence="5 6" id="KW-0472">Membrane</keyword>
<feature type="transmembrane region" description="Helical" evidence="6">
    <location>
        <begin position="60"/>
        <end position="78"/>
    </location>
</feature>
<evidence type="ECO:0000256" key="5">
    <source>
        <dbReference type="ARBA" id="ARBA00023136"/>
    </source>
</evidence>
<evidence type="ECO:0000256" key="3">
    <source>
        <dbReference type="ARBA" id="ARBA00022692"/>
    </source>
</evidence>
<keyword evidence="4 6" id="KW-1133">Transmembrane helix</keyword>
<dbReference type="PANTHER" id="PTHR37937:SF1">
    <property type="entry name" value="CONJUGATIVE TRANSFER: DNA TRANSPORT"/>
    <property type="match status" value="1"/>
</dbReference>
<keyword evidence="3 6" id="KW-0812">Transmembrane</keyword>
<evidence type="ECO:0000256" key="6">
    <source>
        <dbReference type="SAM" id="Phobius"/>
    </source>
</evidence>
<dbReference type="InterPro" id="IPR027417">
    <property type="entry name" value="P-loop_NTPase"/>
</dbReference>
<dbReference type="Proteomes" id="UP000603715">
    <property type="component" value="Unassembled WGS sequence"/>
</dbReference>
<protein>
    <submittedName>
        <fullName evidence="8">TraM recognition domain-containing protein</fullName>
    </submittedName>
</protein>
<dbReference type="Pfam" id="PF12696">
    <property type="entry name" value="TraG-D_C"/>
    <property type="match status" value="1"/>
</dbReference>
<evidence type="ECO:0000256" key="1">
    <source>
        <dbReference type="ARBA" id="ARBA00004651"/>
    </source>
</evidence>
<feature type="transmembrane region" description="Helical" evidence="6">
    <location>
        <begin position="90"/>
        <end position="111"/>
    </location>
</feature>
<evidence type="ECO:0000259" key="7">
    <source>
        <dbReference type="Pfam" id="PF12696"/>
    </source>
</evidence>
<gene>
    <name evidence="8" type="ORF">IEW27_19520</name>
</gene>
<evidence type="ECO:0000313" key="8">
    <source>
        <dbReference type="EMBL" id="MBD3906778.1"/>
    </source>
</evidence>
<comment type="subcellular location">
    <subcellularLocation>
        <location evidence="1">Cell membrane</location>
        <topology evidence="1">Multi-pass membrane protein</topology>
    </subcellularLocation>
</comment>
<organism evidence="8 9">
    <name type="scientific">Chryseobacterium muglaense</name>
    <dbReference type="NCBI Taxonomy" id="2893752"/>
    <lineage>
        <taxon>Bacteria</taxon>
        <taxon>Pseudomonadati</taxon>
        <taxon>Bacteroidota</taxon>
        <taxon>Flavobacteriia</taxon>
        <taxon>Flavobacteriales</taxon>
        <taxon>Weeksellaceae</taxon>
        <taxon>Chryseobacterium group</taxon>
        <taxon>Chryseobacterium</taxon>
    </lineage>
</organism>
<evidence type="ECO:0000256" key="4">
    <source>
        <dbReference type="ARBA" id="ARBA00022989"/>
    </source>
</evidence>
<dbReference type="EMBL" id="JACXXP010000040">
    <property type="protein sequence ID" value="MBD3906778.1"/>
    <property type="molecule type" value="Genomic_DNA"/>
</dbReference>
<proteinExistence type="predicted"/>
<dbReference type="PANTHER" id="PTHR37937">
    <property type="entry name" value="CONJUGATIVE TRANSFER: DNA TRANSPORT"/>
    <property type="match status" value="1"/>
</dbReference>
<dbReference type="InterPro" id="IPR051539">
    <property type="entry name" value="T4SS-coupling_protein"/>
</dbReference>
<dbReference type="Gene3D" id="3.40.50.300">
    <property type="entry name" value="P-loop containing nucleotide triphosphate hydrolases"/>
    <property type="match status" value="2"/>
</dbReference>
<feature type="transmembrane region" description="Helical" evidence="6">
    <location>
        <begin position="12"/>
        <end position="34"/>
    </location>
</feature>